<keyword evidence="1" id="KW-1133">Transmembrane helix</keyword>
<feature type="transmembrane region" description="Helical" evidence="1">
    <location>
        <begin position="94"/>
        <end position="111"/>
    </location>
</feature>
<dbReference type="STRING" id="694427.Palpr_1040"/>
<evidence type="ECO:0000313" key="4">
    <source>
        <dbReference type="Proteomes" id="UP000008718"/>
    </source>
</evidence>
<accession>E4T395</accession>
<dbReference type="InterPro" id="IPR052529">
    <property type="entry name" value="Bact_Transport_Assoc"/>
</dbReference>
<dbReference type="EMBL" id="CP002345">
    <property type="protein sequence ID" value="ADQ79189.1"/>
    <property type="molecule type" value="Genomic_DNA"/>
</dbReference>
<dbReference type="RefSeq" id="WP_013444558.1">
    <property type="nucleotide sequence ID" value="NC_014734.1"/>
</dbReference>
<dbReference type="AlphaFoldDB" id="E4T395"/>
<feature type="transmembrane region" description="Helical" evidence="1">
    <location>
        <begin position="320"/>
        <end position="340"/>
    </location>
</feature>
<dbReference type="PANTHER" id="PTHR30590">
    <property type="entry name" value="INNER MEMBRANE PROTEIN"/>
    <property type="match status" value="1"/>
</dbReference>
<evidence type="ECO:0000313" key="3">
    <source>
        <dbReference type="EMBL" id="ADQ79189.1"/>
    </source>
</evidence>
<dbReference type="OrthoDB" id="9807744at2"/>
<feature type="transmembrane region" description="Helical" evidence="1">
    <location>
        <begin position="117"/>
        <end position="133"/>
    </location>
</feature>
<organism evidence="3 4">
    <name type="scientific">Paludibacter propionicigenes (strain DSM 17365 / JCM 13257 / WB4)</name>
    <dbReference type="NCBI Taxonomy" id="694427"/>
    <lineage>
        <taxon>Bacteria</taxon>
        <taxon>Pseudomonadati</taxon>
        <taxon>Bacteroidota</taxon>
        <taxon>Bacteroidia</taxon>
        <taxon>Bacteroidales</taxon>
        <taxon>Paludibacteraceae</taxon>
        <taxon>Paludibacter</taxon>
    </lineage>
</organism>
<reference key="1">
    <citation type="submission" date="2010-11" db="EMBL/GenBank/DDBJ databases">
        <title>The complete genome of Paludibacter propionicigenes DSM 17365.</title>
        <authorList>
            <consortium name="US DOE Joint Genome Institute (JGI-PGF)"/>
            <person name="Lucas S."/>
            <person name="Copeland A."/>
            <person name="Lapidus A."/>
            <person name="Bruce D."/>
            <person name="Goodwin L."/>
            <person name="Pitluck S."/>
            <person name="Kyrpides N."/>
            <person name="Mavromatis K."/>
            <person name="Ivanova N."/>
            <person name="Munk A.C."/>
            <person name="Brettin T."/>
            <person name="Detter J.C."/>
            <person name="Han C."/>
            <person name="Tapia R."/>
            <person name="Land M."/>
            <person name="Hauser L."/>
            <person name="Markowitz V."/>
            <person name="Cheng J.-F."/>
            <person name="Hugenholtz P."/>
            <person name="Woyke T."/>
            <person name="Wu D."/>
            <person name="Gronow S."/>
            <person name="Wellnitz S."/>
            <person name="Brambilla E."/>
            <person name="Klenk H.-P."/>
            <person name="Eisen J.A."/>
        </authorList>
    </citation>
    <scope>NUCLEOTIDE SEQUENCE</scope>
    <source>
        <strain>WB4</strain>
    </source>
</reference>
<feature type="domain" description="DUF418" evidence="2">
    <location>
        <begin position="225"/>
        <end position="385"/>
    </location>
</feature>
<feature type="transmembrane region" description="Helical" evidence="1">
    <location>
        <begin position="346"/>
        <end position="367"/>
    </location>
</feature>
<name>E4T395_PALPW</name>
<gene>
    <name evidence="3" type="ordered locus">Palpr_1040</name>
</gene>
<dbReference type="Proteomes" id="UP000008718">
    <property type="component" value="Chromosome"/>
</dbReference>
<feature type="transmembrane region" description="Helical" evidence="1">
    <location>
        <begin position="278"/>
        <end position="299"/>
    </location>
</feature>
<keyword evidence="1" id="KW-0812">Transmembrane</keyword>
<feature type="transmembrane region" description="Helical" evidence="1">
    <location>
        <begin position="56"/>
        <end position="78"/>
    </location>
</feature>
<keyword evidence="4" id="KW-1185">Reference proteome</keyword>
<protein>
    <recommendedName>
        <fullName evidence="2">DUF418 domain-containing protein</fullName>
    </recommendedName>
</protein>
<reference evidence="3 4" key="2">
    <citation type="journal article" date="2011" name="Stand. Genomic Sci.">
        <title>Complete genome sequence of Paludibacter propionicigenes type strain (WB4).</title>
        <authorList>
            <person name="Gronow S."/>
            <person name="Munk C."/>
            <person name="Lapidus A."/>
            <person name="Nolan M."/>
            <person name="Lucas S."/>
            <person name="Hammon N."/>
            <person name="Deshpande S."/>
            <person name="Cheng J.F."/>
            <person name="Tapia R."/>
            <person name="Han C."/>
            <person name="Goodwin L."/>
            <person name="Pitluck S."/>
            <person name="Liolios K."/>
            <person name="Ivanova N."/>
            <person name="Mavromatis K."/>
            <person name="Mikhailova N."/>
            <person name="Pati A."/>
            <person name="Chen A."/>
            <person name="Palaniappan K."/>
            <person name="Land M."/>
            <person name="Hauser L."/>
            <person name="Chang Y.J."/>
            <person name="Jeffries C.D."/>
            <person name="Brambilla E."/>
            <person name="Rohde M."/>
            <person name="Goker M."/>
            <person name="Detter J.C."/>
            <person name="Woyke T."/>
            <person name="Bristow J."/>
            <person name="Eisen J.A."/>
            <person name="Markowitz V."/>
            <person name="Hugenholtz P."/>
            <person name="Kyrpides N.C."/>
            <person name="Klenk H.P."/>
        </authorList>
    </citation>
    <scope>NUCLEOTIDE SEQUENCE [LARGE SCALE GENOMIC DNA]</scope>
    <source>
        <strain evidence="4">DSM 17365 / JCM 13257 / WB4</strain>
    </source>
</reference>
<sequence>MTESSSPRLHVVDALRGFAIVSIMLLHNLEHFDFYFKPTNLPGWIIPIDNAIWDTLFFLFSGKSYAIFALLFGLTFFIQDNNQQKKGNDFRGRFAWRLLLLLGFGLINSAFYQGDILTIYALLGFSLIPVARLSNKTVFWIALILMLQPLEWFNVIAGMIHPVAKLPGQASWAYFDKAAEYVPGRSLINTLIGNSTNGKTAVLLWTWEVGRVFQTMSLFMLGMLAGRKYLFSTSTQSTRFWKLTLISAALAFIPLFIIKNGIPAWISVQSVTRPLSTIVSTWSNLAFMLVLVSGFYLLYEKFAGRVLNVFSAFGKMSMSNYIMQSIIGSFIYYGFGLGLYQYTGATYSLLIGLLLAVLQGIFSSWWMKNHRQGPLESIWHKLTWIGSN</sequence>
<dbReference type="Pfam" id="PF04235">
    <property type="entry name" value="DUF418"/>
    <property type="match status" value="1"/>
</dbReference>
<dbReference type="eggNOG" id="COG2311">
    <property type="taxonomic scope" value="Bacteria"/>
</dbReference>
<dbReference type="HOGENOM" id="CLU_039610_0_0_10"/>
<proteinExistence type="predicted"/>
<evidence type="ECO:0000259" key="2">
    <source>
        <dbReference type="Pfam" id="PF04235"/>
    </source>
</evidence>
<dbReference type="PANTHER" id="PTHR30590:SF2">
    <property type="entry name" value="INNER MEMBRANE PROTEIN"/>
    <property type="match status" value="1"/>
</dbReference>
<feature type="transmembrane region" description="Helical" evidence="1">
    <location>
        <begin position="243"/>
        <end position="266"/>
    </location>
</feature>
<feature type="transmembrane region" description="Helical" evidence="1">
    <location>
        <begin position="212"/>
        <end position="231"/>
    </location>
</feature>
<evidence type="ECO:0000256" key="1">
    <source>
        <dbReference type="SAM" id="Phobius"/>
    </source>
</evidence>
<dbReference type="KEGG" id="ppn:Palpr_1040"/>
<keyword evidence="1" id="KW-0472">Membrane</keyword>
<feature type="transmembrane region" description="Helical" evidence="1">
    <location>
        <begin position="140"/>
        <end position="160"/>
    </location>
</feature>
<dbReference type="InterPro" id="IPR007349">
    <property type="entry name" value="DUF418"/>
</dbReference>